<proteinExistence type="predicted"/>
<sequence length="131" mass="14665">MLSCRCLRLSRHLTRALPPRAPGTVQAMTTAQSITRACFCPVTGVSISSQQDGGNIEVLDMKQLSSMQLRITPEPFCHTDGRSHFQWFSFQVAGARHQPLAWTIVNAGEVSRQLREHTDERSIPHTKHNEA</sequence>
<evidence type="ECO:0000259" key="1">
    <source>
        <dbReference type="Pfam" id="PF18027"/>
    </source>
</evidence>
<evidence type="ECO:0000313" key="3">
    <source>
        <dbReference type="Proteomes" id="UP000485058"/>
    </source>
</evidence>
<dbReference type="EMBL" id="BLLF01000293">
    <property type="protein sequence ID" value="GFH10176.1"/>
    <property type="molecule type" value="Genomic_DNA"/>
</dbReference>
<feature type="non-terminal residue" evidence="2">
    <location>
        <position position="1"/>
    </location>
</feature>
<dbReference type="AlphaFoldDB" id="A0A699YTB1"/>
<dbReference type="Gene3D" id="2.60.40.3120">
    <property type="match status" value="1"/>
</dbReference>
<gene>
    <name evidence="2" type="ORF">HaLaN_05443</name>
</gene>
<name>A0A699YTB1_HAELA</name>
<dbReference type="Proteomes" id="UP000485058">
    <property type="component" value="Unassembled WGS sequence"/>
</dbReference>
<accession>A0A699YTB1</accession>
<feature type="domain" description="Cytosolic carboxypeptidase N-terminal" evidence="1">
    <location>
        <begin position="47"/>
        <end position="111"/>
    </location>
</feature>
<comment type="caution">
    <text evidence="2">The sequence shown here is derived from an EMBL/GenBank/DDBJ whole genome shotgun (WGS) entry which is preliminary data.</text>
</comment>
<dbReference type="InterPro" id="IPR040626">
    <property type="entry name" value="Pepdidase_M14_N"/>
</dbReference>
<organism evidence="2 3">
    <name type="scientific">Haematococcus lacustris</name>
    <name type="common">Green alga</name>
    <name type="synonym">Haematococcus pluvialis</name>
    <dbReference type="NCBI Taxonomy" id="44745"/>
    <lineage>
        <taxon>Eukaryota</taxon>
        <taxon>Viridiplantae</taxon>
        <taxon>Chlorophyta</taxon>
        <taxon>core chlorophytes</taxon>
        <taxon>Chlorophyceae</taxon>
        <taxon>CS clade</taxon>
        <taxon>Chlamydomonadales</taxon>
        <taxon>Haematococcaceae</taxon>
        <taxon>Haematococcus</taxon>
    </lineage>
</organism>
<protein>
    <recommendedName>
        <fullName evidence="1">Cytosolic carboxypeptidase N-terminal domain-containing protein</fullName>
    </recommendedName>
</protein>
<evidence type="ECO:0000313" key="2">
    <source>
        <dbReference type="EMBL" id="GFH10176.1"/>
    </source>
</evidence>
<dbReference type="Pfam" id="PF18027">
    <property type="entry name" value="Pepdidase_M14_N"/>
    <property type="match status" value="1"/>
</dbReference>
<reference evidence="2 3" key="1">
    <citation type="submission" date="2020-02" db="EMBL/GenBank/DDBJ databases">
        <title>Draft genome sequence of Haematococcus lacustris strain NIES-144.</title>
        <authorList>
            <person name="Morimoto D."/>
            <person name="Nakagawa S."/>
            <person name="Yoshida T."/>
            <person name="Sawayama S."/>
        </authorList>
    </citation>
    <scope>NUCLEOTIDE SEQUENCE [LARGE SCALE GENOMIC DNA]</scope>
    <source>
        <strain evidence="2 3">NIES-144</strain>
    </source>
</reference>
<keyword evidence="3" id="KW-1185">Reference proteome</keyword>